<dbReference type="Gene3D" id="2.40.70.10">
    <property type="entry name" value="Acid Proteases"/>
    <property type="match status" value="2"/>
</dbReference>
<dbReference type="InterPro" id="IPR021109">
    <property type="entry name" value="Peptidase_aspartic_dom_sf"/>
</dbReference>
<dbReference type="PANTHER" id="PTHR38037">
    <property type="entry name" value="ZN_PROTEASE DOMAIN-CONTAINING PROTEIN"/>
    <property type="match status" value="1"/>
</dbReference>
<feature type="domain" description="Retropepsin-like aspartic endopeptidase" evidence="2">
    <location>
        <begin position="168"/>
        <end position="290"/>
    </location>
</feature>
<dbReference type="Proteomes" id="UP000191820">
    <property type="component" value="Chromosome"/>
</dbReference>
<keyword evidence="1" id="KW-0732">Signal</keyword>
<evidence type="ECO:0000313" key="3">
    <source>
        <dbReference type="EMBL" id="ARD22686.1"/>
    </source>
</evidence>
<evidence type="ECO:0000313" key="4">
    <source>
        <dbReference type="Proteomes" id="UP000191820"/>
    </source>
</evidence>
<accession>A0ABN4YDZ0</accession>
<feature type="chain" id="PRO_5047082378" description="Retropepsin-like aspartic endopeptidase domain-containing protein" evidence="1">
    <location>
        <begin position="21"/>
        <end position="292"/>
    </location>
</feature>
<feature type="domain" description="Retropepsin-like aspartic endopeptidase" evidence="2">
    <location>
        <begin position="25"/>
        <end position="160"/>
    </location>
</feature>
<organism evidence="3 4">
    <name type="scientific">Shewanella japonica</name>
    <dbReference type="NCBI Taxonomy" id="93973"/>
    <lineage>
        <taxon>Bacteria</taxon>
        <taxon>Pseudomonadati</taxon>
        <taxon>Pseudomonadota</taxon>
        <taxon>Gammaproteobacteria</taxon>
        <taxon>Alteromonadales</taxon>
        <taxon>Shewanellaceae</taxon>
        <taxon>Shewanella</taxon>
    </lineage>
</organism>
<name>A0ABN4YDZ0_9GAMM</name>
<dbReference type="EMBL" id="CP020472">
    <property type="protein sequence ID" value="ARD22686.1"/>
    <property type="molecule type" value="Genomic_DNA"/>
</dbReference>
<dbReference type="PANTHER" id="PTHR38037:SF2">
    <property type="entry name" value="ATP-DEPENDENT ZINC PROTEASE DOMAIN-CONTAINING PROTEIN-RELATED"/>
    <property type="match status" value="1"/>
</dbReference>
<dbReference type="InterPro" id="IPR008503">
    <property type="entry name" value="Asp_endopeptidase"/>
</dbReference>
<dbReference type="Pfam" id="PF05618">
    <property type="entry name" value="Zn_protease"/>
    <property type="match status" value="2"/>
</dbReference>
<evidence type="ECO:0000256" key="1">
    <source>
        <dbReference type="SAM" id="SignalP"/>
    </source>
</evidence>
<protein>
    <recommendedName>
        <fullName evidence="2">Retropepsin-like aspartic endopeptidase domain-containing protein</fullName>
    </recommendedName>
</protein>
<sequence length="292" mass="32220">MLKSVIVALLIGGVSFSSFAVDKQVLGQTEMMSVSADGIVFEARMDTGAVNSSLHALDISVAGGSATKMKDNVGKDVTFTTFNEKGEKQVVTAEIVGTSTVSNSQGTETRYAVKLPIKFGDNTRKVKVNLRDRTTMDYKLLIGRNWLKGKYVVDVSEKKFIGPTTGISIVESGLMFDTRIDTGAVENSLHATNLRIKDEDKENMENNVGKDVTFTTMNEKNETVDVTARIHSTSLIRNAQGSEIRYMVTLTIGEPGQEFKVDVNLRDRSKMTYKLLIGRNWLQGHYIVDVDM</sequence>
<dbReference type="SUPFAM" id="SSF50630">
    <property type="entry name" value="Acid proteases"/>
    <property type="match status" value="2"/>
</dbReference>
<reference evidence="3 4" key="1">
    <citation type="submission" date="2017-03" db="EMBL/GenBank/DDBJ databases">
        <title>Genome sequencing of Shewanella japonica KCTC 22435.</title>
        <authorList>
            <person name="Kim K.M."/>
        </authorList>
    </citation>
    <scope>NUCLEOTIDE SEQUENCE [LARGE SCALE GENOMIC DNA]</scope>
    <source>
        <strain evidence="3 4">KCTC 22435</strain>
    </source>
</reference>
<evidence type="ECO:0000259" key="2">
    <source>
        <dbReference type="Pfam" id="PF05618"/>
    </source>
</evidence>
<feature type="signal peptide" evidence="1">
    <location>
        <begin position="1"/>
        <end position="20"/>
    </location>
</feature>
<gene>
    <name evidence="3" type="ORF">SJ2017_2396</name>
</gene>
<keyword evidence="4" id="KW-1185">Reference proteome</keyword>
<dbReference type="RefSeq" id="WP_080915939.1">
    <property type="nucleotide sequence ID" value="NZ_CP020472.1"/>
</dbReference>
<proteinExistence type="predicted"/>